<dbReference type="NCBIfam" id="NF007940">
    <property type="entry name" value="PRK10658.1"/>
    <property type="match status" value="1"/>
</dbReference>
<dbReference type="InterPro" id="IPR048395">
    <property type="entry name" value="Glyco_hydro_31_C"/>
</dbReference>
<evidence type="ECO:0000256" key="1">
    <source>
        <dbReference type="ARBA" id="ARBA00007806"/>
    </source>
</evidence>
<dbReference type="EC" id="3.2.1.177" evidence="5"/>
<organism evidence="10 11">
    <name type="scientific">Butyribacter intestini</name>
    <dbReference type="NCBI Taxonomy" id="1703332"/>
    <lineage>
        <taxon>Bacteria</taxon>
        <taxon>Bacillati</taxon>
        <taxon>Bacillota</taxon>
        <taxon>Clostridia</taxon>
        <taxon>Lachnospirales</taxon>
        <taxon>Lachnospiraceae</taxon>
        <taxon>Butyribacter</taxon>
    </lineage>
</organism>
<dbReference type="Gene3D" id="2.60.40.1180">
    <property type="entry name" value="Golgi alpha-mannosidase II"/>
    <property type="match status" value="2"/>
</dbReference>
<reference evidence="10 11" key="1">
    <citation type="submission" date="2015-10" db="EMBL/GenBank/DDBJ databases">
        <title>Butyribacter intestini gen. nov., sp. nov., a butyric acid-producing bacterium of the family Lachnospiraceae isolated from the human faeces.</title>
        <authorList>
            <person name="Zou Y."/>
            <person name="Xue W."/>
            <person name="Luo G."/>
            <person name="Lv M."/>
        </authorList>
    </citation>
    <scope>NUCLEOTIDE SEQUENCE [LARGE SCALE GENOMIC DNA]</scope>
    <source>
        <strain evidence="10 11">TF01-11</strain>
    </source>
</reference>
<dbReference type="PANTHER" id="PTHR43053">
    <property type="entry name" value="GLYCOSIDASE FAMILY 31"/>
    <property type="match status" value="1"/>
</dbReference>
<keyword evidence="3 6" id="KW-0326">Glycosidase</keyword>
<evidence type="ECO:0000313" key="11">
    <source>
        <dbReference type="Proteomes" id="UP000050833"/>
    </source>
</evidence>
<dbReference type="InterPro" id="IPR017853">
    <property type="entry name" value="GH"/>
</dbReference>
<proteinExistence type="inferred from homology"/>
<dbReference type="AlphaFoldDB" id="A0AAW3JPT5"/>
<dbReference type="GO" id="GO:0030246">
    <property type="term" value="F:carbohydrate binding"/>
    <property type="evidence" value="ECO:0007669"/>
    <property type="project" value="InterPro"/>
</dbReference>
<dbReference type="CDD" id="cd14752">
    <property type="entry name" value="GH31_N"/>
    <property type="match status" value="1"/>
</dbReference>
<dbReference type="SUPFAM" id="SSF117125">
    <property type="entry name" value="Putative glucosidase YicI, C-terminal domain"/>
    <property type="match status" value="1"/>
</dbReference>
<dbReference type="Pfam" id="PF21365">
    <property type="entry name" value="Glyco_hydro_31_3rd"/>
    <property type="match status" value="1"/>
</dbReference>
<dbReference type="SUPFAM" id="SSF74650">
    <property type="entry name" value="Galactose mutarotase-like"/>
    <property type="match status" value="1"/>
</dbReference>
<comment type="similarity">
    <text evidence="1 6">Belongs to the glycosyl hydrolase 31 family.</text>
</comment>
<sequence length="787" mass="89299">MKVADGFWLSKKGYNVNYASQAYKVETTENSIKVLATPYTVMNRGMTLGGPNLEITYSSTSENIIKVHIDHYRGGLDNSPRYELNEDTGYTPVIERTEDKVALTSGDTRVEIKIGDDWDVQFYYKDRHLTGGAWRATSIISESQFTANARMNLQEDDEFFNYPQDAHTTYLREQLKTDIGECIYGFGEKFTPFVKNGQTVETWNCDGGTCSDQSYKTVPFYISSKSYGVLVNSSDKVSFEVNSDTVSKVTFTVPGEELEYFIIGGENLEHVLENYTTLTGKPALPPAYTFGLWLSTSFTTSYDEKTVMSFIDGMKERKIPLQVFHFDCFWMKEYEWCNFEWDKDMFPDPKGLLDKLHNEKGLEVCVWINSYIGQQSKLFDIGKEKGYFIKNLDGSVFQSDMWQPGMAIVDFTNPEACEWFKGLLKKLFDMGVNNIKTDFGERIPTKCKYYNGMDPIKMHNYYTYLYNKCVFEALEDYYGKDKACLFARSATVGAQKFPVHWGGDCYAEYSAMSETLRGGLSLCSSGFGFFSHDMGGFEATAPADVYKRWCAFGLLSTHSRLHGSTSYRVPWVYDEDGDTEACDVLRHYTVLKGRLMPYLWAQANKTHNVGVPMMRSMIVAFSDDTACKYLDQQYMLGDNLCIVPVMNEEGIAEFYVPDCGTWTDIQSGETYEGGKYYKRQCDYFQTPILARPNSIVTYGNFDAEDKMTVVYDYLEKADAVIYGLEDGKSATATIYDSESNKLTDIKAERNANVITVSYNSTDKNFTVTAEGKTVEAKAGTTSVEITL</sequence>
<dbReference type="CDD" id="cd06593">
    <property type="entry name" value="GH31_xylosidase_YicI"/>
    <property type="match status" value="1"/>
</dbReference>
<evidence type="ECO:0000256" key="5">
    <source>
        <dbReference type="ARBA" id="ARBA00066962"/>
    </source>
</evidence>
<evidence type="ECO:0000256" key="6">
    <source>
        <dbReference type="RuleBase" id="RU361185"/>
    </source>
</evidence>
<dbReference type="Gene3D" id="2.60.40.1760">
    <property type="entry name" value="glycosyl hydrolase (family 31)"/>
    <property type="match status" value="1"/>
</dbReference>
<evidence type="ECO:0000256" key="3">
    <source>
        <dbReference type="ARBA" id="ARBA00023295"/>
    </source>
</evidence>
<keyword evidence="2 6" id="KW-0378">Hydrolase</keyword>
<dbReference type="Pfam" id="PF13802">
    <property type="entry name" value="Gal_mutarotas_2"/>
    <property type="match status" value="1"/>
</dbReference>
<dbReference type="SUPFAM" id="SSF51445">
    <property type="entry name" value="(Trans)glycosidases"/>
    <property type="match status" value="1"/>
</dbReference>
<evidence type="ECO:0000259" key="9">
    <source>
        <dbReference type="Pfam" id="PF21365"/>
    </source>
</evidence>
<feature type="domain" description="Glycoside hydrolase family 31 N-terminal" evidence="8">
    <location>
        <begin position="55"/>
        <end position="240"/>
    </location>
</feature>
<dbReference type="InterPro" id="IPR050985">
    <property type="entry name" value="Alpha-glycosidase_related"/>
</dbReference>
<feature type="domain" description="Glycoside hydrolase family 31 TIM barrel" evidence="7">
    <location>
        <begin position="282"/>
        <end position="601"/>
    </location>
</feature>
<dbReference type="FunFam" id="3.20.20.80:FF:000053">
    <property type="entry name" value="Alpha-xylosidase YicI"/>
    <property type="match status" value="1"/>
</dbReference>
<comment type="caution">
    <text evidence="10">The sequence shown here is derived from an EMBL/GenBank/DDBJ whole genome shotgun (WGS) entry which is preliminary data.</text>
</comment>
<dbReference type="Gene3D" id="3.20.20.80">
    <property type="entry name" value="Glycosidases"/>
    <property type="match status" value="1"/>
</dbReference>
<comment type="catalytic activity">
    <reaction evidence="4">
        <text>Hydrolysis of terminal, non-reducing alpha-D-xylose residues with release of alpha-D-xylose.</text>
        <dbReference type="EC" id="3.2.1.177"/>
    </reaction>
</comment>
<evidence type="ECO:0000256" key="4">
    <source>
        <dbReference type="ARBA" id="ARBA00052064"/>
    </source>
</evidence>
<dbReference type="PANTHER" id="PTHR43053:SF4">
    <property type="entry name" value="MYOGENESIS-REGULATING GLYCOSIDASE"/>
    <property type="match status" value="1"/>
</dbReference>
<dbReference type="Pfam" id="PF01055">
    <property type="entry name" value="Glyco_hydro_31_2nd"/>
    <property type="match status" value="1"/>
</dbReference>
<dbReference type="SUPFAM" id="SSF51011">
    <property type="entry name" value="Glycosyl hydrolase domain"/>
    <property type="match status" value="1"/>
</dbReference>
<name>A0AAW3JPT5_9FIRM</name>
<dbReference type="InterPro" id="IPR011013">
    <property type="entry name" value="Gal_mutarotase_sf_dom"/>
</dbReference>
<evidence type="ECO:0000256" key="2">
    <source>
        <dbReference type="ARBA" id="ARBA00022801"/>
    </source>
</evidence>
<dbReference type="Proteomes" id="UP000050833">
    <property type="component" value="Unassembled WGS sequence"/>
</dbReference>
<protein>
    <recommendedName>
        <fullName evidence="5">alpha-D-xyloside xylohydrolase</fullName>
        <ecNumber evidence="5">3.2.1.177</ecNumber>
    </recommendedName>
</protein>
<dbReference type="EMBL" id="LLKB01000005">
    <property type="protein sequence ID" value="KQC84842.1"/>
    <property type="molecule type" value="Genomic_DNA"/>
</dbReference>
<keyword evidence="11" id="KW-1185">Reference proteome</keyword>
<dbReference type="InterPro" id="IPR000322">
    <property type="entry name" value="Glyco_hydro_31_TIM"/>
</dbReference>
<dbReference type="RefSeq" id="WP_055943996.1">
    <property type="nucleotide sequence ID" value="NZ_LLKB01000005.1"/>
</dbReference>
<evidence type="ECO:0000313" key="10">
    <source>
        <dbReference type="EMBL" id="KQC84842.1"/>
    </source>
</evidence>
<dbReference type="InterPro" id="IPR013780">
    <property type="entry name" value="Glyco_hydro_b"/>
</dbReference>
<evidence type="ECO:0000259" key="8">
    <source>
        <dbReference type="Pfam" id="PF13802"/>
    </source>
</evidence>
<gene>
    <name evidence="10" type="ORF">APZ18_08945</name>
</gene>
<accession>A0AAW3JPT5</accession>
<evidence type="ECO:0000259" key="7">
    <source>
        <dbReference type="Pfam" id="PF01055"/>
    </source>
</evidence>
<dbReference type="GO" id="GO:0005975">
    <property type="term" value="P:carbohydrate metabolic process"/>
    <property type="evidence" value="ECO:0007669"/>
    <property type="project" value="InterPro"/>
</dbReference>
<feature type="domain" description="Glycosyl hydrolase family 31 C-terminal" evidence="9">
    <location>
        <begin position="610"/>
        <end position="696"/>
    </location>
</feature>
<dbReference type="GO" id="GO:0061634">
    <property type="term" value="F:alpha-D-xyloside xylohydrolase"/>
    <property type="evidence" value="ECO:0007669"/>
    <property type="project" value="UniProtKB-EC"/>
</dbReference>
<dbReference type="InterPro" id="IPR025887">
    <property type="entry name" value="Glyco_hydro_31_N_dom"/>
</dbReference>